<evidence type="ECO:0000256" key="4">
    <source>
        <dbReference type="ARBA" id="ARBA00023155"/>
    </source>
</evidence>
<dbReference type="GO" id="GO:0007420">
    <property type="term" value="P:brain development"/>
    <property type="evidence" value="ECO:0007669"/>
    <property type="project" value="TreeGrafter"/>
</dbReference>
<dbReference type="SUPFAM" id="SSF46689">
    <property type="entry name" value="Homeodomain-like"/>
    <property type="match status" value="1"/>
</dbReference>
<dbReference type="PRINTS" id="PR00024">
    <property type="entry name" value="HOMEOBOX"/>
</dbReference>
<dbReference type="PANTHER" id="PTHR24339">
    <property type="entry name" value="HOMEOBOX PROTEIN EMX-RELATED"/>
    <property type="match status" value="1"/>
</dbReference>
<evidence type="ECO:0000256" key="1">
    <source>
        <dbReference type="ARBA" id="ARBA00004123"/>
    </source>
</evidence>
<dbReference type="GO" id="GO:0000978">
    <property type="term" value="F:RNA polymerase II cis-regulatory region sequence-specific DNA binding"/>
    <property type="evidence" value="ECO:0007669"/>
    <property type="project" value="TreeGrafter"/>
</dbReference>
<comment type="subcellular location">
    <subcellularLocation>
        <location evidence="1 6 7">Nucleus</location>
    </subcellularLocation>
</comment>
<dbReference type="InterPro" id="IPR017970">
    <property type="entry name" value="Homeobox_CS"/>
</dbReference>
<dbReference type="EMBL" id="CATQJL010000112">
    <property type="protein sequence ID" value="CAJ0593953.1"/>
    <property type="molecule type" value="Genomic_DNA"/>
</dbReference>
<dbReference type="InterPro" id="IPR050877">
    <property type="entry name" value="EMX-VAX-Noto_Homeobox_TFs"/>
</dbReference>
<evidence type="ECO:0000313" key="11">
    <source>
        <dbReference type="Proteomes" id="UP001176961"/>
    </source>
</evidence>
<evidence type="ECO:0000256" key="6">
    <source>
        <dbReference type="PROSITE-ProRule" id="PRU00108"/>
    </source>
</evidence>
<keyword evidence="5 6" id="KW-0539">Nucleus</keyword>
<reference evidence="10" key="1">
    <citation type="submission" date="2023-07" db="EMBL/GenBank/DDBJ databases">
        <authorList>
            <consortium name="CYATHOMIX"/>
        </authorList>
    </citation>
    <scope>NUCLEOTIDE SEQUENCE</scope>
    <source>
        <strain evidence="10">N/A</strain>
    </source>
</reference>
<organism evidence="10 11">
    <name type="scientific">Cylicocyclus nassatus</name>
    <name type="common">Nematode worm</name>
    <dbReference type="NCBI Taxonomy" id="53992"/>
    <lineage>
        <taxon>Eukaryota</taxon>
        <taxon>Metazoa</taxon>
        <taxon>Ecdysozoa</taxon>
        <taxon>Nematoda</taxon>
        <taxon>Chromadorea</taxon>
        <taxon>Rhabditida</taxon>
        <taxon>Rhabditina</taxon>
        <taxon>Rhabditomorpha</taxon>
        <taxon>Strongyloidea</taxon>
        <taxon>Strongylidae</taxon>
        <taxon>Cylicocyclus</taxon>
    </lineage>
</organism>
<evidence type="ECO:0000313" key="10">
    <source>
        <dbReference type="EMBL" id="CAJ0593953.1"/>
    </source>
</evidence>
<dbReference type="Pfam" id="PF00046">
    <property type="entry name" value="Homeodomain"/>
    <property type="match status" value="1"/>
</dbReference>
<keyword evidence="4 6" id="KW-0371">Homeobox</keyword>
<dbReference type="CDD" id="cd00086">
    <property type="entry name" value="homeodomain"/>
    <property type="match status" value="1"/>
</dbReference>
<dbReference type="Gene3D" id="1.10.10.60">
    <property type="entry name" value="Homeodomain-like"/>
    <property type="match status" value="1"/>
</dbReference>
<dbReference type="PROSITE" id="PS00027">
    <property type="entry name" value="HOMEOBOX_1"/>
    <property type="match status" value="1"/>
</dbReference>
<sequence length="233" mass="26578">MWCLEWQLAIFFCIMKIRRHETGGSEKKPSQPALINLLNGIGPSRGAGLVLRHTPLVDNAKSTDSQEERAAPIAQTLSYFDVLLPHVQMASANPFLTGLSDSPSSHNRLWSQQWIELLQQANSSQFGEVAAGLFLQPFRKSKRIRTAFSPSQLLQLERAFEGNHYVVGTERKQLANRLALSETQVKVWFQNRRTKHKRVRVECEQRSQSNSPQPREDDEDHQNPGVPNVEYDY</sequence>
<dbReference type="AlphaFoldDB" id="A0AA36GKW1"/>
<evidence type="ECO:0000259" key="9">
    <source>
        <dbReference type="PROSITE" id="PS50071"/>
    </source>
</evidence>
<evidence type="ECO:0000256" key="5">
    <source>
        <dbReference type="ARBA" id="ARBA00023242"/>
    </source>
</evidence>
<feature type="DNA-binding region" description="Homeobox" evidence="6">
    <location>
        <begin position="141"/>
        <end position="200"/>
    </location>
</feature>
<evidence type="ECO:0000256" key="2">
    <source>
        <dbReference type="ARBA" id="ARBA00007397"/>
    </source>
</evidence>
<dbReference type="FunFam" id="1.10.10.60:FF:000081">
    <property type="entry name" value="Empty spiracles homeobox 2"/>
    <property type="match status" value="1"/>
</dbReference>
<feature type="region of interest" description="Disordered" evidence="8">
    <location>
        <begin position="199"/>
        <end position="233"/>
    </location>
</feature>
<dbReference type="InterPro" id="IPR001356">
    <property type="entry name" value="HD"/>
</dbReference>
<keyword evidence="3 6" id="KW-0238">DNA-binding</keyword>
<evidence type="ECO:0000256" key="3">
    <source>
        <dbReference type="ARBA" id="ARBA00023125"/>
    </source>
</evidence>
<gene>
    <name evidence="10" type="ORF">CYNAS_LOCUS5936</name>
</gene>
<comment type="similarity">
    <text evidence="2">Belongs to the EMX homeobox family.</text>
</comment>
<dbReference type="SMART" id="SM00389">
    <property type="entry name" value="HOX"/>
    <property type="match status" value="1"/>
</dbReference>
<dbReference type="GO" id="GO:0030182">
    <property type="term" value="P:neuron differentiation"/>
    <property type="evidence" value="ECO:0007669"/>
    <property type="project" value="TreeGrafter"/>
</dbReference>
<dbReference type="GO" id="GO:0005634">
    <property type="term" value="C:nucleus"/>
    <property type="evidence" value="ECO:0007669"/>
    <property type="project" value="UniProtKB-SubCell"/>
</dbReference>
<proteinExistence type="inferred from homology"/>
<evidence type="ECO:0000256" key="7">
    <source>
        <dbReference type="RuleBase" id="RU000682"/>
    </source>
</evidence>
<comment type="caution">
    <text evidence="10">The sequence shown here is derived from an EMBL/GenBank/DDBJ whole genome shotgun (WGS) entry which is preliminary data.</text>
</comment>
<keyword evidence="11" id="KW-1185">Reference proteome</keyword>
<dbReference type="InterPro" id="IPR020479">
    <property type="entry name" value="HD_metazoa"/>
</dbReference>
<dbReference type="PANTHER" id="PTHR24339:SF28">
    <property type="entry name" value="E5-RELATED"/>
    <property type="match status" value="1"/>
</dbReference>
<feature type="domain" description="Homeobox" evidence="9">
    <location>
        <begin position="139"/>
        <end position="199"/>
    </location>
</feature>
<protein>
    <recommendedName>
        <fullName evidence="9">Homeobox domain-containing protein</fullName>
    </recommendedName>
</protein>
<name>A0AA36GKW1_CYLNA</name>
<dbReference type="PROSITE" id="PS50071">
    <property type="entry name" value="HOMEOBOX_2"/>
    <property type="match status" value="1"/>
</dbReference>
<dbReference type="InterPro" id="IPR009057">
    <property type="entry name" value="Homeodomain-like_sf"/>
</dbReference>
<dbReference type="Proteomes" id="UP001176961">
    <property type="component" value="Unassembled WGS sequence"/>
</dbReference>
<dbReference type="GO" id="GO:0000981">
    <property type="term" value="F:DNA-binding transcription factor activity, RNA polymerase II-specific"/>
    <property type="evidence" value="ECO:0007669"/>
    <property type="project" value="InterPro"/>
</dbReference>
<evidence type="ECO:0000256" key="8">
    <source>
        <dbReference type="SAM" id="MobiDB-lite"/>
    </source>
</evidence>
<accession>A0AA36GKW1</accession>